<feature type="transmembrane region" description="Helical" evidence="11">
    <location>
        <begin position="143"/>
        <end position="161"/>
    </location>
</feature>
<evidence type="ECO:0000256" key="10">
    <source>
        <dbReference type="SAM" id="MobiDB-lite"/>
    </source>
</evidence>
<dbReference type="Proteomes" id="UP000216825">
    <property type="component" value="Chromosome"/>
</dbReference>
<comment type="subcellular location">
    <subcellularLocation>
        <location evidence="1">Cell inner membrane</location>
        <topology evidence="1">Multi-pass membrane protein</topology>
    </subcellularLocation>
</comment>
<feature type="transmembrane region" description="Helical" evidence="11">
    <location>
        <begin position="350"/>
        <end position="371"/>
    </location>
</feature>
<keyword evidence="9 11" id="KW-0472">Membrane</keyword>
<dbReference type="Gene3D" id="1.20.1740.10">
    <property type="entry name" value="Amino acid/polyamine transporter I"/>
    <property type="match status" value="1"/>
</dbReference>
<feature type="transmembrane region" description="Helical" evidence="11">
    <location>
        <begin position="263"/>
        <end position="281"/>
    </location>
</feature>
<dbReference type="PANTHER" id="PTHR43495">
    <property type="entry name" value="GABA PERMEASE"/>
    <property type="match status" value="1"/>
</dbReference>
<evidence type="ECO:0000313" key="14">
    <source>
        <dbReference type="Proteomes" id="UP000216825"/>
    </source>
</evidence>
<keyword evidence="4" id="KW-1003">Cell membrane</keyword>
<evidence type="ECO:0000256" key="6">
    <source>
        <dbReference type="ARBA" id="ARBA00022692"/>
    </source>
</evidence>
<evidence type="ECO:0000256" key="7">
    <source>
        <dbReference type="ARBA" id="ARBA00022970"/>
    </source>
</evidence>
<dbReference type="EMBL" id="CP059343">
    <property type="protein sequence ID" value="QMS56066.1"/>
    <property type="molecule type" value="Genomic_DNA"/>
</dbReference>
<sequence>MSSPASPPPAPQGPASQAPAQEDHTLSRGLSMRHIQFIALGSAIGTGLFYGSATAIQAAGPSVILAYLIAGAVVYMVMRALGEMAVRHPVPGSFGQYAARYLGPFAGFVTGWTFVFEMIVVAIADVTAFGVYMGFWFPDTPRWIWVAAVILFIAAINTRNVKIFGELEFWLTIIKVGAIIAMIVGGIVLMVIGVSFAPGETVGPQNLVDHGGFMPNGVGGLLAALSVVVFAFGGIETIGITAGEAGDPARSIPKAVNAVPARILLFYVGTMVVIMSLVPWNTITGDASPFVQIFSALGIPAAPTILNIVVIVAAISAINADTFGAGRMLFGLAEQGQAPHAFTKVSKAGVPWLTVVVMAVALGIGVVLNALIPEDVFLVIASIATFATVWVWLMILLSHIAMRREIERKNRPESAFKVPFWPVASWAATAGILFVVVLLGWFPDTRVALVVGVVWLVLLGVGYALFVKGGGRHRPDLDDHTALITLPRT</sequence>
<feature type="compositionally biased region" description="Pro residues" evidence="10">
    <location>
        <begin position="1"/>
        <end position="12"/>
    </location>
</feature>
<feature type="transmembrane region" description="Helical" evidence="11">
    <location>
        <begin position="418"/>
        <end position="441"/>
    </location>
</feature>
<keyword evidence="14" id="KW-1185">Reference proteome</keyword>
<name>A0A7D7KYJ8_KOCVA</name>
<keyword evidence="7" id="KW-0029">Amino-acid transport</keyword>
<evidence type="ECO:0000256" key="3">
    <source>
        <dbReference type="ARBA" id="ARBA00022448"/>
    </source>
</evidence>
<feature type="transmembrane region" description="Helical" evidence="11">
    <location>
        <begin position="173"/>
        <end position="197"/>
    </location>
</feature>
<evidence type="ECO:0000256" key="9">
    <source>
        <dbReference type="ARBA" id="ARBA00023136"/>
    </source>
</evidence>
<feature type="transmembrane region" description="Helical" evidence="11">
    <location>
        <begin position="447"/>
        <end position="466"/>
    </location>
</feature>
<evidence type="ECO:0000256" key="8">
    <source>
        <dbReference type="ARBA" id="ARBA00022989"/>
    </source>
</evidence>
<dbReference type="GO" id="GO:0006865">
    <property type="term" value="P:amino acid transport"/>
    <property type="evidence" value="ECO:0007669"/>
    <property type="project" value="UniProtKB-KW"/>
</dbReference>
<reference evidence="13" key="2">
    <citation type="submission" date="2020-07" db="EMBL/GenBank/DDBJ databases">
        <title>Genome of starter culture bacteria Kocuria salsicia reveals its technological properties and safety for usage in meat industry.</title>
        <authorList>
            <person name="Michael M."/>
            <person name="Konstantin K."/>
            <person name="Evgenii K."/>
            <person name="Galina S."/>
            <person name="Oksana K."/>
            <person name="Andrei L."/>
        </authorList>
    </citation>
    <scope>NUCLEOTIDE SEQUENCE [LARGE SCALE GENOMIC DNA]</scope>
    <source>
        <strain evidence="13">80</strain>
    </source>
</reference>
<keyword evidence="3" id="KW-0813">Transport</keyword>
<dbReference type="GO" id="GO:0055085">
    <property type="term" value="P:transmembrane transport"/>
    <property type="evidence" value="ECO:0007669"/>
    <property type="project" value="InterPro"/>
</dbReference>
<organism evidence="13 14">
    <name type="scientific">Kocuria varians</name>
    <name type="common">Micrococcus varians</name>
    <dbReference type="NCBI Taxonomy" id="1272"/>
    <lineage>
        <taxon>Bacteria</taxon>
        <taxon>Bacillati</taxon>
        <taxon>Actinomycetota</taxon>
        <taxon>Actinomycetes</taxon>
        <taxon>Micrococcales</taxon>
        <taxon>Micrococcaceae</taxon>
        <taxon>Kocuria</taxon>
    </lineage>
</organism>
<evidence type="ECO:0000256" key="5">
    <source>
        <dbReference type="ARBA" id="ARBA00022519"/>
    </source>
</evidence>
<dbReference type="KEGG" id="kvr:CIB50_0000766"/>
<feature type="region of interest" description="Disordered" evidence="10">
    <location>
        <begin position="1"/>
        <end position="23"/>
    </location>
</feature>
<evidence type="ECO:0000259" key="12">
    <source>
        <dbReference type="Pfam" id="PF00324"/>
    </source>
</evidence>
<keyword evidence="6 11" id="KW-0812">Transmembrane</keyword>
<feature type="transmembrane region" description="Helical" evidence="11">
    <location>
        <begin position="101"/>
        <end position="123"/>
    </location>
</feature>
<accession>A0A7D7KYJ8</accession>
<gene>
    <name evidence="13" type="primary">proY</name>
    <name evidence="13" type="ORF">CIB50_0000766</name>
</gene>
<evidence type="ECO:0000256" key="4">
    <source>
        <dbReference type="ARBA" id="ARBA00022475"/>
    </source>
</evidence>
<feature type="domain" description="Amino acid permease/ SLC12A" evidence="12">
    <location>
        <begin position="34"/>
        <end position="468"/>
    </location>
</feature>
<reference evidence="13" key="1">
    <citation type="submission" date="2017-08" db="EMBL/GenBank/DDBJ databases">
        <authorList>
            <person name="Minaev M."/>
            <person name="Kurbakov K.A."/>
            <person name="Solodovnikova G.I."/>
            <person name="Kuznetsova O.A."/>
            <person name="Lisitsyn A.B."/>
        </authorList>
    </citation>
    <scope>NUCLEOTIDE SEQUENCE</scope>
    <source>
        <strain evidence="13">80</strain>
    </source>
</reference>
<dbReference type="AlphaFoldDB" id="A0A7D7KYJ8"/>
<dbReference type="InterPro" id="IPR004840">
    <property type="entry name" value="Amino_acid_permease_CS"/>
</dbReference>
<feature type="transmembrane region" description="Helical" evidence="11">
    <location>
        <begin position="37"/>
        <end position="58"/>
    </location>
</feature>
<evidence type="ECO:0000256" key="2">
    <source>
        <dbReference type="ARBA" id="ARBA00008583"/>
    </source>
</evidence>
<proteinExistence type="inferred from homology"/>
<feature type="transmembrane region" description="Helical" evidence="11">
    <location>
        <begin position="64"/>
        <end position="81"/>
    </location>
</feature>
<feature type="transmembrane region" description="Helical" evidence="11">
    <location>
        <begin position="293"/>
        <end position="318"/>
    </location>
</feature>
<dbReference type="FunFam" id="1.20.1740.10:FF:000001">
    <property type="entry name" value="Amino acid permease"/>
    <property type="match status" value="1"/>
</dbReference>
<evidence type="ECO:0000256" key="11">
    <source>
        <dbReference type="SAM" id="Phobius"/>
    </source>
</evidence>
<keyword evidence="5" id="KW-0997">Cell inner membrane</keyword>
<dbReference type="GO" id="GO:0005886">
    <property type="term" value="C:plasma membrane"/>
    <property type="evidence" value="ECO:0007669"/>
    <property type="project" value="UniProtKB-SubCell"/>
</dbReference>
<dbReference type="PIRSF" id="PIRSF006060">
    <property type="entry name" value="AA_transporter"/>
    <property type="match status" value="1"/>
</dbReference>
<feature type="transmembrane region" description="Helical" evidence="11">
    <location>
        <begin position="217"/>
        <end position="242"/>
    </location>
</feature>
<evidence type="ECO:0000256" key="1">
    <source>
        <dbReference type="ARBA" id="ARBA00004429"/>
    </source>
</evidence>
<keyword evidence="8 11" id="KW-1133">Transmembrane helix</keyword>
<evidence type="ECO:0000313" key="13">
    <source>
        <dbReference type="EMBL" id="QMS56066.1"/>
    </source>
</evidence>
<dbReference type="PROSITE" id="PS00218">
    <property type="entry name" value="AMINO_ACID_PERMEASE_1"/>
    <property type="match status" value="1"/>
</dbReference>
<comment type="similarity">
    <text evidence="2">Belongs to the amino acid-polyamine-organocation (APC) superfamily. Amino acid transporter (AAT) (TC 2.A.3.1) family.</text>
</comment>
<dbReference type="InterPro" id="IPR004841">
    <property type="entry name" value="AA-permease/SLC12A_dom"/>
</dbReference>
<dbReference type="Pfam" id="PF00324">
    <property type="entry name" value="AA_permease"/>
    <property type="match status" value="1"/>
</dbReference>
<protein>
    <submittedName>
        <fullName evidence="13">Proline-specific permease ProY</fullName>
    </submittedName>
</protein>
<dbReference type="RefSeq" id="WP_094393289.1">
    <property type="nucleotide sequence ID" value="NZ_CP059343.1"/>
</dbReference>
<feature type="transmembrane region" description="Helical" evidence="11">
    <location>
        <begin position="377"/>
        <end position="397"/>
    </location>
</feature>
<dbReference type="PANTHER" id="PTHR43495:SF4">
    <property type="entry name" value="AROMATIC AMINO ACID TRANSPORT PROTEIN AROP"/>
    <property type="match status" value="1"/>
</dbReference>